<sequence length="48" mass="5693">MEPEDNGIYTFAPNNPRSNADRYLARHGIEDLFEVRFFTPFHFNLETC</sequence>
<accession>A0A5K3FF42</accession>
<evidence type="ECO:0000313" key="1">
    <source>
        <dbReference type="WBParaSite" id="MCU_007328-RB"/>
    </source>
</evidence>
<organism evidence="1">
    <name type="scientific">Mesocestoides corti</name>
    <name type="common">Flatworm</name>
    <dbReference type="NCBI Taxonomy" id="53468"/>
    <lineage>
        <taxon>Eukaryota</taxon>
        <taxon>Metazoa</taxon>
        <taxon>Spiralia</taxon>
        <taxon>Lophotrochozoa</taxon>
        <taxon>Platyhelminthes</taxon>
        <taxon>Cestoda</taxon>
        <taxon>Eucestoda</taxon>
        <taxon>Cyclophyllidea</taxon>
        <taxon>Mesocestoididae</taxon>
        <taxon>Mesocestoides</taxon>
    </lineage>
</organism>
<dbReference type="AlphaFoldDB" id="A0A5K3FF42"/>
<dbReference type="WBParaSite" id="MCU_007328-RB">
    <property type="protein sequence ID" value="MCU_007328-RB"/>
    <property type="gene ID" value="MCU_007328"/>
</dbReference>
<name>A0A5K3FF42_MESCO</name>
<reference evidence="1" key="1">
    <citation type="submission" date="2019-11" db="UniProtKB">
        <authorList>
            <consortium name="WormBaseParasite"/>
        </authorList>
    </citation>
    <scope>IDENTIFICATION</scope>
</reference>
<protein>
    <submittedName>
        <fullName evidence="1">Transposase</fullName>
    </submittedName>
</protein>
<proteinExistence type="predicted"/>